<dbReference type="STRING" id="697303.Thewi_1142"/>
<evidence type="ECO:0000313" key="11">
    <source>
        <dbReference type="EMBL" id="AEM78565.1"/>
    </source>
</evidence>
<dbReference type="FunFam" id="3.40.50.11060:FF:000001">
    <property type="entry name" value="GTPase HflX"/>
    <property type="match status" value="1"/>
</dbReference>
<reference evidence="11 12" key="1">
    <citation type="submission" date="2011-08" db="EMBL/GenBank/DDBJ databases">
        <title>Complete sequence of Thermoanaerobacter wiegelii Rt8.B1.</title>
        <authorList>
            <consortium name="US DOE Joint Genome Institute"/>
            <person name="Lucas S."/>
            <person name="Han J."/>
            <person name="Lapidus A."/>
            <person name="Cheng J.-F."/>
            <person name="Goodwin L."/>
            <person name="Pitluck S."/>
            <person name="Peters L."/>
            <person name="Mikhailova N."/>
            <person name="Zeytun A."/>
            <person name="Daligault H."/>
            <person name="Detter J.C."/>
            <person name="Han C."/>
            <person name="Tapia R."/>
            <person name="Land M."/>
            <person name="Hauser L."/>
            <person name="Kyrpides N."/>
            <person name="Ivanova N."/>
            <person name="Pagani I."/>
            <person name="Hemme C."/>
            <person name="Woyke T."/>
        </authorList>
    </citation>
    <scope>NUCLEOTIDE SEQUENCE [LARGE SCALE GENOMIC DNA]</scope>
    <source>
        <strain evidence="11 12">Rt8.B1</strain>
    </source>
</reference>
<dbReference type="InterPro" id="IPR025121">
    <property type="entry name" value="GTPase_HflX_N"/>
</dbReference>
<keyword evidence="9" id="KW-0175">Coiled coil</keyword>
<keyword evidence="3 6" id="KW-0547">Nucleotide-binding</keyword>
<dbReference type="InterPro" id="IPR016496">
    <property type="entry name" value="GTPase_HflX"/>
</dbReference>
<dbReference type="GO" id="GO:0003924">
    <property type="term" value="F:GTPase activity"/>
    <property type="evidence" value="ECO:0007669"/>
    <property type="project" value="UniProtKB-UniRule"/>
</dbReference>
<dbReference type="Gene3D" id="3.40.50.11060">
    <property type="entry name" value="GTPase HflX, N-terminal domain"/>
    <property type="match status" value="1"/>
</dbReference>
<dbReference type="HOGENOM" id="CLU_019597_2_1_9"/>
<dbReference type="PRINTS" id="PR00326">
    <property type="entry name" value="GTP1OBG"/>
</dbReference>
<evidence type="ECO:0000256" key="4">
    <source>
        <dbReference type="ARBA" id="ARBA00022842"/>
    </source>
</evidence>
<dbReference type="Proteomes" id="UP000008276">
    <property type="component" value="Chromosome"/>
</dbReference>
<feature type="binding site" evidence="7">
    <location>
        <begin position="230"/>
        <end position="234"/>
    </location>
    <ligand>
        <name>GTP</name>
        <dbReference type="ChEBI" id="CHEBI:37565"/>
    </ligand>
</feature>
<feature type="binding site" evidence="7">
    <location>
        <begin position="337"/>
        <end position="339"/>
    </location>
    <ligand>
        <name>GTP</name>
        <dbReference type="ChEBI" id="CHEBI:37565"/>
    </ligand>
</feature>
<comment type="cofactor">
    <cofactor evidence="8">
        <name>Mg(2+)</name>
        <dbReference type="ChEBI" id="CHEBI:18420"/>
    </cofactor>
</comment>
<dbReference type="InterPro" id="IPR027417">
    <property type="entry name" value="P-loop_NTPase"/>
</dbReference>
<dbReference type="eggNOG" id="COG2262">
    <property type="taxonomic scope" value="Bacteria"/>
</dbReference>
<feature type="binding site" evidence="7">
    <location>
        <begin position="205"/>
        <end position="212"/>
    </location>
    <ligand>
        <name>GTP</name>
        <dbReference type="ChEBI" id="CHEBI:37565"/>
    </ligand>
</feature>
<dbReference type="RefSeq" id="WP_014062750.1">
    <property type="nucleotide sequence ID" value="NC_015958.1"/>
</dbReference>
<organism evidence="11 12">
    <name type="scientific">Thermoanaerobacter wiegelii Rt8.B1</name>
    <dbReference type="NCBI Taxonomy" id="697303"/>
    <lineage>
        <taxon>Bacteria</taxon>
        <taxon>Bacillati</taxon>
        <taxon>Bacillota</taxon>
        <taxon>Clostridia</taxon>
        <taxon>Thermoanaerobacterales</taxon>
        <taxon>Thermoanaerobacteraceae</taxon>
        <taxon>Thermoanaerobacter</taxon>
    </lineage>
</organism>
<dbReference type="InterPro" id="IPR006073">
    <property type="entry name" value="GTP-bd"/>
</dbReference>
<dbReference type="InterPro" id="IPR030394">
    <property type="entry name" value="G_HFLX_dom"/>
</dbReference>
<dbReference type="SUPFAM" id="SSF52540">
    <property type="entry name" value="P-loop containing nucleoside triphosphate hydrolases"/>
    <property type="match status" value="1"/>
</dbReference>
<feature type="binding site" evidence="8">
    <location>
        <position position="212"/>
    </location>
    <ligand>
        <name>Mg(2+)</name>
        <dbReference type="ChEBI" id="CHEBI:18420"/>
    </ligand>
</feature>
<dbReference type="FunFam" id="3.40.50.300:FF:000173">
    <property type="entry name" value="GTPase HflX"/>
    <property type="match status" value="1"/>
</dbReference>
<dbReference type="PANTHER" id="PTHR10229:SF0">
    <property type="entry name" value="GTP-BINDING PROTEIN 6-RELATED"/>
    <property type="match status" value="1"/>
</dbReference>
<evidence type="ECO:0000256" key="1">
    <source>
        <dbReference type="ARBA" id="ARBA00022490"/>
    </source>
</evidence>
<keyword evidence="12" id="KW-1185">Reference proteome</keyword>
<comment type="subunit">
    <text evidence="6">Monomer. Associates with the 50S ribosomal subunit.</text>
</comment>
<comment type="function">
    <text evidence="6">GTPase that associates with the 50S ribosomal subunit and may have a role during protein synthesis or ribosome biogenesis.</text>
</comment>
<evidence type="ECO:0000256" key="2">
    <source>
        <dbReference type="ARBA" id="ARBA00022723"/>
    </source>
</evidence>
<dbReference type="KEGG" id="twi:Thewi_1142"/>
<keyword evidence="5 6" id="KW-0342">GTP-binding</keyword>
<name>G2MSX9_9THEO</name>
<dbReference type="GO" id="GO:0043022">
    <property type="term" value="F:ribosome binding"/>
    <property type="evidence" value="ECO:0007669"/>
    <property type="project" value="TreeGrafter"/>
</dbReference>
<keyword evidence="2 8" id="KW-0479">Metal-binding</keyword>
<evidence type="ECO:0000256" key="8">
    <source>
        <dbReference type="PIRSR" id="PIRSR006809-2"/>
    </source>
</evidence>
<dbReference type="Gene3D" id="3.40.50.300">
    <property type="entry name" value="P-loop containing nucleotide triphosphate hydrolases"/>
    <property type="match status" value="1"/>
</dbReference>
<evidence type="ECO:0000256" key="5">
    <source>
        <dbReference type="ARBA" id="ARBA00023134"/>
    </source>
</evidence>
<dbReference type="NCBIfam" id="TIGR03156">
    <property type="entry name" value="GTP_HflX"/>
    <property type="match status" value="1"/>
</dbReference>
<dbReference type="Gene3D" id="6.10.250.2860">
    <property type="match status" value="1"/>
</dbReference>
<dbReference type="InterPro" id="IPR005225">
    <property type="entry name" value="Small_GTP-bd"/>
</dbReference>
<evidence type="ECO:0000259" key="10">
    <source>
        <dbReference type="PROSITE" id="PS51705"/>
    </source>
</evidence>
<dbReference type="NCBIfam" id="TIGR00231">
    <property type="entry name" value="small_GTP"/>
    <property type="match status" value="1"/>
</dbReference>
<evidence type="ECO:0000256" key="9">
    <source>
        <dbReference type="SAM" id="Coils"/>
    </source>
</evidence>
<dbReference type="InterPro" id="IPR032305">
    <property type="entry name" value="GTP-bd_M"/>
</dbReference>
<dbReference type="GO" id="GO:0046872">
    <property type="term" value="F:metal ion binding"/>
    <property type="evidence" value="ECO:0007669"/>
    <property type="project" value="UniProtKB-KW"/>
</dbReference>
<dbReference type="InterPro" id="IPR042108">
    <property type="entry name" value="GTPase_HflX_N_sf"/>
</dbReference>
<dbReference type="PIRSF" id="PIRSF006809">
    <property type="entry name" value="GTP-binding_hflX_prd"/>
    <property type="match status" value="1"/>
</dbReference>
<evidence type="ECO:0000313" key="12">
    <source>
        <dbReference type="Proteomes" id="UP000008276"/>
    </source>
</evidence>
<comment type="subcellular location">
    <subcellularLocation>
        <location evidence="6">Cytoplasm</location>
    </subcellularLocation>
    <text evidence="6">May associate with membranes.</text>
</comment>
<protein>
    <recommendedName>
        <fullName evidence="6">GTPase HflX</fullName>
    </recommendedName>
    <alternativeName>
        <fullName evidence="6">GTP-binding protein HflX</fullName>
    </alternativeName>
</protein>
<dbReference type="Pfam" id="PF13167">
    <property type="entry name" value="GTP-bdg_N"/>
    <property type="match status" value="1"/>
</dbReference>
<feature type="binding site" evidence="7">
    <location>
        <begin position="318"/>
        <end position="321"/>
    </location>
    <ligand>
        <name>GTP</name>
        <dbReference type="ChEBI" id="CHEBI:37565"/>
    </ligand>
</feature>
<evidence type="ECO:0000256" key="7">
    <source>
        <dbReference type="PIRSR" id="PIRSR006809-1"/>
    </source>
</evidence>
<dbReference type="HAMAP" id="MF_00900">
    <property type="entry name" value="GTPase_HflX"/>
    <property type="match status" value="1"/>
</dbReference>
<dbReference type="AlphaFoldDB" id="G2MSX9"/>
<dbReference type="GO" id="GO:0005737">
    <property type="term" value="C:cytoplasm"/>
    <property type="evidence" value="ECO:0007669"/>
    <property type="project" value="UniProtKB-SubCell"/>
</dbReference>
<dbReference type="EMBL" id="CP002991">
    <property type="protein sequence ID" value="AEM78565.1"/>
    <property type="molecule type" value="Genomic_DNA"/>
</dbReference>
<keyword evidence="1 6" id="KW-0963">Cytoplasm</keyword>
<keyword evidence="4 8" id="KW-0460">Magnesium</keyword>
<sequence>MEELNRNKKIERAILVGIISTPEDEESMEELKELALTAGAEVVGVMTQKRNTIDKAHYIGKGKLEELEFFAENQEVDLVIVNDELTGTQIKNMEDFLNVKVIDRTNLILDIFAKRAKSKEGMLQVELAQLKYRLPRLAGLGGQLSRLGGGIGTRGPGETKLETDRRHIKNRIKAIEKKLEEIERHRSLQRERRKKNRIPVIAIVGYTNAGKSTLLNALTNAEVYVEDKLFATLDPTARRLVLSSGREVILIDTVGFIRKLPHDLVEAFKSTLEEVKYADLLLHVIDVASPDMEEKIKVVEKVLSDLGAINTPKINVFNKIDLLEVVPKGNEREVYISAKNKIGFDKLLQAIEREIFKDVEVVNFLLPYDKTKEYNYLKEKTKIIGENYSEKGIMIKAEVQKEIKERLKDFIIV</sequence>
<evidence type="ECO:0000256" key="3">
    <source>
        <dbReference type="ARBA" id="ARBA00022741"/>
    </source>
</evidence>
<evidence type="ECO:0000256" key="6">
    <source>
        <dbReference type="HAMAP-Rule" id="MF_00900"/>
    </source>
</evidence>
<feature type="coiled-coil region" evidence="9">
    <location>
        <begin position="158"/>
        <end position="192"/>
    </location>
</feature>
<dbReference type="GO" id="GO:0005525">
    <property type="term" value="F:GTP binding"/>
    <property type="evidence" value="ECO:0007669"/>
    <property type="project" value="UniProtKB-UniRule"/>
</dbReference>
<dbReference type="Pfam" id="PF16360">
    <property type="entry name" value="GTP-bdg_M"/>
    <property type="match status" value="1"/>
</dbReference>
<dbReference type="Pfam" id="PF01926">
    <property type="entry name" value="MMR_HSR1"/>
    <property type="match status" value="1"/>
</dbReference>
<feature type="binding site" evidence="7">
    <location>
        <begin position="252"/>
        <end position="255"/>
    </location>
    <ligand>
        <name>GTP</name>
        <dbReference type="ChEBI" id="CHEBI:37565"/>
    </ligand>
</feature>
<dbReference type="CDD" id="cd01878">
    <property type="entry name" value="HflX"/>
    <property type="match status" value="1"/>
</dbReference>
<feature type="binding site" evidence="8">
    <location>
        <position position="232"/>
    </location>
    <ligand>
        <name>Mg(2+)</name>
        <dbReference type="ChEBI" id="CHEBI:18420"/>
    </ligand>
</feature>
<proteinExistence type="inferred from homology"/>
<dbReference type="PROSITE" id="PS51705">
    <property type="entry name" value="G_HFLX"/>
    <property type="match status" value="1"/>
</dbReference>
<dbReference type="PANTHER" id="PTHR10229">
    <property type="entry name" value="GTP-BINDING PROTEIN HFLX"/>
    <property type="match status" value="1"/>
</dbReference>
<gene>
    <name evidence="6" type="primary">hflX</name>
    <name evidence="11" type="ORF">Thewi_1142</name>
</gene>
<comment type="similarity">
    <text evidence="6">Belongs to the TRAFAC class OBG-HflX-like GTPase superfamily. HflX GTPase family.</text>
</comment>
<accession>G2MSX9</accession>
<feature type="domain" description="Hflx-type G" evidence="10">
    <location>
        <begin position="199"/>
        <end position="359"/>
    </location>
</feature>